<reference evidence="1" key="2">
    <citation type="submission" date="2020-11" db="EMBL/GenBank/DDBJ databases">
        <authorList>
            <person name="McCartney M.A."/>
            <person name="Auch B."/>
            <person name="Kono T."/>
            <person name="Mallez S."/>
            <person name="Becker A."/>
            <person name="Gohl D.M."/>
            <person name="Silverstein K.A.T."/>
            <person name="Koren S."/>
            <person name="Bechman K.B."/>
            <person name="Herman A."/>
            <person name="Abrahante J.E."/>
            <person name="Garbe J."/>
        </authorList>
    </citation>
    <scope>NUCLEOTIDE SEQUENCE</scope>
    <source>
        <strain evidence="1">Duluth1</strain>
        <tissue evidence="1">Whole animal</tissue>
    </source>
</reference>
<proteinExistence type="predicted"/>
<name>A0A9D4DIR6_DREPO</name>
<keyword evidence="2" id="KW-1185">Reference proteome</keyword>
<sequence>MININDVEVFFKFICGINGHAATVYSESLMESISRECGKIFQTIGTVNSAQDLQNIGLIQQAQDLILKGYTEAASNKVDAELYLTHFTDRNIKQSGTLELWKKHVQMNQNRIVSVHFEENHETEITDILISVFAHTFGSLVYVSLKKPACRN</sequence>
<dbReference type="AlphaFoldDB" id="A0A9D4DIR6"/>
<comment type="caution">
    <text evidence="1">The sequence shown here is derived from an EMBL/GenBank/DDBJ whole genome shotgun (WGS) entry which is preliminary data.</text>
</comment>
<accession>A0A9D4DIR6</accession>
<dbReference type="Proteomes" id="UP000828390">
    <property type="component" value="Unassembled WGS sequence"/>
</dbReference>
<evidence type="ECO:0000313" key="1">
    <source>
        <dbReference type="EMBL" id="KAH3749673.1"/>
    </source>
</evidence>
<evidence type="ECO:0000313" key="2">
    <source>
        <dbReference type="Proteomes" id="UP000828390"/>
    </source>
</evidence>
<gene>
    <name evidence="1" type="ORF">DPMN_184179</name>
</gene>
<dbReference type="EMBL" id="JAIWYP010000010">
    <property type="protein sequence ID" value="KAH3749673.1"/>
    <property type="molecule type" value="Genomic_DNA"/>
</dbReference>
<protein>
    <submittedName>
        <fullName evidence="1">Uncharacterized protein</fullName>
    </submittedName>
</protein>
<reference evidence="1" key="1">
    <citation type="journal article" date="2019" name="bioRxiv">
        <title>The Genome of the Zebra Mussel, Dreissena polymorpha: A Resource for Invasive Species Research.</title>
        <authorList>
            <person name="McCartney M.A."/>
            <person name="Auch B."/>
            <person name="Kono T."/>
            <person name="Mallez S."/>
            <person name="Zhang Y."/>
            <person name="Obille A."/>
            <person name="Becker A."/>
            <person name="Abrahante J.E."/>
            <person name="Garbe J."/>
            <person name="Badalamenti J.P."/>
            <person name="Herman A."/>
            <person name="Mangelson H."/>
            <person name="Liachko I."/>
            <person name="Sullivan S."/>
            <person name="Sone E.D."/>
            <person name="Koren S."/>
            <person name="Silverstein K.A.T."/>
            <person name="Beckman K.B."/>
            <person name="Gohl D.M."/>
        </authorList>
    </citation>
    <scope>NUCLEOTIDE SEQUENCE</scope>
    <source>
        <strain evidence="1">Duluth1</strain>
        <tissue evidence="1">Whole animal</tissue>
    </source>
</reference>
<organism evidence="1 2">
    <name type="scientific">Dreissena polymorpha</name>
    <name type="common">Zebra mussel</name>
    <name type="synonym">Mytilus polymorpha</name>
    <dbReference type="NCBI Taxonomy" id="45954"/>
    <lineage>
        <taxon>Eukaryota</taxon>
        <taxon>Metazoa</taxon>
        <taxon>Spiralia</taxon>
        <taxon>Lophotrochozoa</taxon>
        <taxon>Mollusca</taxon>
        <taxon>Bivalvia</taxon>
        <taxon>Autobranchia</taxon>
        <taxon>Heteroconchia</taxon>
        <taxon>Euheterodonta</taxon>
        <taxon>Imparidentia</taxon>
        <taxon>Neoheterodontei</taxon>
        <taxon>Myida</taxon>
        <taxon>Dreissenoidea</taxon>
        <taxon>Dreissenidae</taxon>
        <taxon>Dreissena</taxon>
    </lineage>
</organism>